<evidence type="ECO:0000313" key="1">
    <source>
        <dbReference type="EMBL" id="MEK0188854.1"/>
    </source>
</evidence>
<gene>
    <name evidence="1" type="ORF">WMG39_28985</name>
</gene>
<reference evidence="1 2" key="1">
    <citation type="journal article" date="2020" name="Harmful Algae">
        <title>Molecular and morphological characterization of a novel dihydroanatoxin-a producing Microcoleus species (cyanobacteria) from the Russian River, California, USA.</title>
        <authorList>
            <person name="Conklin K.Y."/>
            <person name="Stancheva R."/>
            <person name="Otten T.G."/>
            <person name="Fadness R."/>
            <person name="Boyer G.L."/>
            <person name="Read B."/>
            <person name="Zhang X."/>
            <person name="Sheath R.G."/>
        </authorList>
    </citation>
    <scope>NUCLEOTIDE SEQUENCE [LARGE SCALE GENOMIC DNA]</scope>
    <source>
        <strain evidence="1 2">PTRS2</strain>
    </source>
</reference>
<dbReference type="EMBL" id="JBBLXS010000791">
    <property type="protein sequence ID" value="MEK0188854.1"/>
    <property type="molecule type" value="Genomic_DNA"/>
</dbReference>
<keyword evidence="2" id="KW-1185">Reference proteome</keyword>
<dbReference type="RefSeq" id="WP_340519080.1">
    <property type="nucleotide sequence ID" value="NZ_JBBLXS010000791.1"/>
</dbReference>
<protein>
    <submittedName>
        <fullName evidence="1">Uncharacterized protein</fullName>
    </submittedName>
</protein>
<organism evidence="1 2">
    <name type="scientific">Microcoleus anatoxicus PTRS2</name>
    <dbReference type="NCBI Taxonomy" id="2705321"/>
    <lineage>
        <taxon>Bacteria</taxon>
        <taxon>Bacillati</taxon>
        <taxon>Cyanobacteriota</taxon>
        <taxon>Cyanophyceae</taxon>
        <taxon>Oscillatoriophycideae</taxon>
        <taxon>Oscillatoriales</taxon>
        <taxon>Microcoleaceae</taxon>
        <taxon>Microcoleus</taxon>
        <taxon>Microcoleus anatoxicus</taxon>
    </lineage>
</organism>
<accession>A0ABU8YWP4</accession>
<dbReference type="Proteomes" id="UP001384579">
    <property type="component" value="Unassembled WGS sequence"/>
</dbReference>
<proteinExistence type="predicted"/>
<comment type="caution">
    <text evidence="1">The sequence shown here is derived from an EMBL/GenBank/DDBJ whole genome shotgun (WGS) entry which is preliminary data.</text>
</comment>
<name>A0ABU8YWP4_9CYAN</name>
<sequence>MGDRNSCNYRSVWYLLRRAIALCFDGATATNVYLIFYPKPDIAKALSGKLELQEVSGV</sequence>
<evidence type="ECO:0000313" key="2">
    <source>
        <dbReference type="Proteomes" id="UP001384579"/>
    </source>
</evidence>